<evidence type="ECO:0000256" key="4">
    <source>
        <dbReference type="ARBA" id="ARBA00022692"/>
    </source>
</evidence>
<dbReference type="EMBL" id="QETA01000007">
    <property type="protein sequence ID" value="PWF21450.1"/>
    <property type="molecule type" value="Genomic_DNA"/>
</dbReference>
<comment type="similarity">
    <text evidence="2">Belongs to the UPF0324 family.</text>
</comment>
<name>A0A2V1JZ48_9BURK</name>
<keyword evidence="6 8" id="KW-0472">Membrane</keyword>
<dbReference type="PANTHER" id="PTHR30106">
    <property type="entry name" value="INNER MEMBRANE PROTEIN YEIH-RELATED"/>
    <property type="match status" value="1"/>
</dbReference>
<accession>A0A2V1JZ48</accession>
<dbReference type="InterPro" id="IPR004630">
    <property type="entry name" value="UPF0324_YeiH-like"/>
</dbReference>
<evidence type="ECO:0000256" key="3">
    <source>
        <dbReference type="ARBA" id="ARBA00022475"/>
    </source>
</evidence>
<keyword evidence="10" id="KW-1185">Reference proteome</keyword>
<dbReference type="RefSeq" id="WP_109062794.1">
    <property type="nucleotide sequence ID" value="NZ_QETA01000007.1"/>
</dbReference>
<evidence type="ECO:0000313" key="10">
    <source>
        <dbReference type="Proteomes" id="UP000245212"/>
    </source>
</evidence>
<gene>
    <name evidence="9" type="ORF">DD235_14345</name>
</gene>
<keyword evidence="3" id="KW-1003">Cell membrane</keyword>
<evidence type="ECO:0000256" key="8">
    <source>
        <dbReference type="SAM" id="Phobius"/>
    </source>
</evidence>
<dbReference type="AlphaFoldDB" id="A0A2V1JZ48"/>
<evidence type="ECO:0000256" key="7">
    <source>
        <dbReference type="SAM" id="MobiDB-lite"/>
    </source>
</evidence>
<feature type="transmembrane region" description="Helical" evidence="8">
    <location>
        <begin position="269"/>
        <end position="289"/>
    </location>
</feature>
<evidence type="ECO:0000256" key="1">
    <source>
        <dbReference type="ARBA" id="ARBA00004651"/>
    </source>
</evidence>
<keyword evidence="4 8" id="KW-0812">Transmembrane</keyword>
<evidence type="ECO:0000256" key="5">
    <source>
        <dbReference type="ARBA" id="ARBA00022989"/>
    </source>
</evidence>
<feature type="transmembrane region" description="Helical" evidence="8">
    <location>
        <begin position="365"/>
        <end position="386"/>
    </location>
</feature>
<feature type="transmembrane region" description="Helical" evidence="8">
    <location>
        <begin position="301"/>
        <end position="322"/>
    </location>
</feature>
<feature type="transmembrane region" description="Helical" evidence="8">
    <location>
        <begin position="334"/>
        <end position="353"/>
    </location>
</feature>
<comment type="caution">
    <text evidence="9">The sequence shown here is derived from an EMBL/GenBank/DDBJ whole genome shotgun (WGS) entry which is preliminary data.</text>
</comment>
<keyword evidence="5 8" id="KW-1133">Transmembrane helix</keyword>
<reference evidence="10" key="1">
    <citation type="submission" date="2018-05" db="EMBL/GenBank/DDBJ databases">
        <authorList>
            <person name="Li Y."/>
        </authorList>
    </citation>
    <scope>NUCLEOTIDE SEQUENCE [LARGE SCALE GENOMIC DNA]</scope>
    <source>
        <strain evidence="10">3d-2-2</strain>
    </source>
</reference>
<feature type="transmembrane region" description="Helical" evidence="8">
    <location>
        <begin position="133"/>
        <end position="156"/>
    </location>
</feature>
<sequence>MQSLPIPPDHSAPIPSLTGRPDAGQANVHHTTAGSSAQRLSNWPHRLRARLPGLILAGSLALAAMWIAQHPWLQAHGLGTLTLALALGLLAGPLLGRFDAATQEGLGFSKQILLRLGIVLYGLRLTLQDIGSIGWQGVLFDAIMLGSTFMLAWILGTRLFKLDERTSMLIGAGSSICGAAAVIATAPVLQARPDQVTVAISTVVLFGTLALFLYPQLYQLNLRYMLFDWSAGWFGLFTGATIHEVAQVVAAGQSIGEEAAYLAVVSKMVRVMMLAPFLIGLSLYVARVLSPRTSDAAHTPGRIVIPWFAFGFLLAAGLNSWLPVPVVVLQGAHQLDTFCLAAAMAALGCTTRLSVIRQAGWRPILLAALLFGWLVGGGILVGGVLVD</sequence>
<proteinExistence type="inferred from homology"/>
<evidence type="ECO:0000256" key="2">
    <source>
        <dbReference type="ARBA" id="ARBA00007977"/>
    </source>
</evidence>
<comment type="subcellular location">
    <subcellularLocation>
        <location evidence="1">Cell membrane</location>
        <topology evidence="1">Multi-pass membrane protein</topology>
    </subcellularLocation>
</comment>
<feature type="region of interest" description="Disordered" evidence="7">
    <location>
        <begin position="1"/>
        <end position="37"/>
    </location>
</feature>
<dbReference type="PANTHER" id="PTHR30106:SF2">
    <property type="entry name" value="UPF0324 INNER MEMBRANE PROTEIN YEIH"/>
    <property type="match status" value="1"/>
</dbReference>
<evidence type="ECO:0000313" key="9">
    <source>
        <dbReference type="EMBL" id="PWF21450.1"/>
    </source>
</evidence>
<dbReference type="NCBIfam" id="TIGR00698">
    <property type="entry name" value="YeiH family putative sulfate export transporter"/>
    <property type="match status" value="1"/>
</dbReference>
<protein>
    <submittedName>
        <fullName evidence="9">YeiH family putative sulfate export transporter</fullName>
    </submittedName>
</protein>
<feature type="transmembrane region" description="Helical" evidence="8">
    <location>
        <begin position="195"/>
        <end position="214"/>
    </location>
</feature>
<evidence type="ECO:0000256" key="6">
    <source>
        <dbReference type="ARBA" id="ARBA00023136"/>
    </source>
</evidence>
<dbReference type="Proteomes" id="UP000245212">
    <property type="component" value="Unassembled WGS sequence"/>
</dbReference>
<dbReference type="GO" id="GO:0005886">
    <property type="term" value="C:plasma membrane"/>
    <property type="evidence" value="ECO:0007669"/>
    <property type="project" value="UniProtKB-SubCell"/>
</dbReference>
<feature type="transmembrane region" description="Helical" evidence="8">
    <location>
        <begin position="168"/>
        <end position="189"/>
    </location>
</feature>
<dbReference type="InterPro" id="IPR018383">
    <property type="entry name" value="UPF0324_pro"/>
</dbReference>
<dbReference type="Pfam" id="PF03601">
    <property type="entry name" value="Cons_hypoth698"/>
    <property type="match status" value="1"/>
</dbReference>
<feature type="transmembrane region" description="Helical" evidence="8">
    <location>
        <begin position="108"/>
        <end position="127"/>
    </location>
</feature>
<feature type="transmembrane region" description="Helical" evidence="8">
    <location>
        <begin position="226"/>
        <end position="249"/>
    </location>
</feature>
<feature type="transmembrane region" description="Helical" evidence="8">
    <location>
        <begin position="75"/>
        <end position="96"/>
    </location>
</feature>
<organism evidence="9 10">
    <name type="scientific">Corticimicrobacter populi</name>
    <dbReference type="NCBI Taxonomy" id="2175229"/>
    <lineage>
        <taxon>Bacteria</taxon>
        <taxon>Pseudomonadati</taxon>
        <taxon>Pseudomonadota</taxon>
        <taxon>Betaproteobacteria</taxon>
        <taxon>Burkholderiales</taxon>
        <taxon>Alcaligenaceae</taxon>
        <taxon>Corticimicrobacter</taxon>
    </lineage>
</organism>
<feature type="compositionally biased region" description="Pro residues" evidence="7">
    <location>
        <begin position="1"/>
        <end position="10"/>
    </location>
</feature>
<feature type="compositionally biased region" description="Polar residues" evidence="7">
    <location>
        <begin position="28"/>
        <end position="37"/>
    </location>
</feature>
<feature type="transmembrane region" description="Helical" evidence="8">
    <location>
        <begin position="49"/>
        <end position="69"/>
    </location>
</feature>